<feature type="region of interest" description="Disordered" evidence="1">
    <location>
        <begin position="47"/>
        <end position="120"/>
    </location>
</feature>
<gene>
    <name evidence="2" type="ORF">WOLCODRAFT_149131</name>
</gene>
<dbReference type="EMBL" id="KB467942">
    <property type="protein sequence ID" value="PCH38186.1"/>
    <property type="molecule type" value="Genomic_DNA"/>
</dbReference>
<evidence type="ECO:0000313" key="2">
    <source>
        <dbReference type="EMBL" id="PCH38186.1"/>
    </source>
</evidence>
<dbReference type="Proteomes" id="UP000218811">
    <property type="component" value="Unassembled WGS sequence"/>
</dbReference>
<evidence type="ECO:0000256" key="1">
    <source>
        <dbReference type="SAM" id="MobiDB-lite"/>
    </source>
</evidence>
<organism evidence="2 3">
    <name type="scientific">Wolfiporia cocos (strain MD-104)</name>
    <name type="common">Brown rot fungus</name>
    <dbReference type="NCBI Taxonomy" id="742152"/>
    <lineage>
        <taxon>Eukaryota</taxon>
        <taxon>Fungi</taxon>
        <taxon>Dikarya</taxon>
        <taxon>Basidiomycota</taxon>
        <taxon>Agaricomycotina</taxon>
        <taxon>Agaricomycetes</taxon>
        <taxon>Polyporales</taxon>
        <taxon>Phaeolaceae</taxon>
        <taxon>Wolfiporia</taxon>
    </lineage>
</organism>
<feature type="compositionally biased region" description="Basic and acidic residues" evidence="1">
    <location>
        <begin position="99"/>
        <end position="120"/>
    </location>
</feature>
<dbReference type="OMA" id="PIHIMTR"/>
<proteinExistence type="predicted"/>
<accession>A0A2H3J7I8</accession>
<evidence type="ECO:0000313" key="3">
    <source>
        <dbReference type="Proteomes" id="UP000218811"/>
    </source>
</evidence>
<keyword evidence="3" id="KW-1185">Reference proteome</keyword>
<sequence length="199" mass="22811">MRKGLSLQDKDALEKHITNVAERWEDAERYEGHWPIHIMTRHVLTKSSSVHNTAKMDTKHGTGRALPSGSKRNVKQPMAGTPHRVHSLLSSPTKHTRNTVRERVRNDLSDNEQRASLRTHSEAEPITTFLRSLRLPLEHLLPMFKAIGIRDDKTLATLAIIPDNEKWLLRNLRATAFEVKLIIDGLKERENAKQEDLET</sequence>
<protein>
    <submittedName>
        <fullName evidence="2">Uncharacterized protein</fullName>
    </submittedName>
</protein>
<reference evidence="2 3" key="1">
    <citation type="journal article" date="2012" name="Science">
        <title>The Paleozoic origin of enzymatic lignin decomposition reconstructed from 31 fungal genomes.</title>
        <authorList>
            <person name="Floudas D."/>
            <person name="Binder M."/>
            <person name="Riley R."/>
            <person name="Barry K."/>
            <person name="Blanchette R.A."/>
            <person name="Henrissat B."/>
            <person name="Martinez A.T."/>
            <person name="Otillar R."/>
            <person name="Spatafora J.W."/>
            <person name="Yadav J.S."/>
            <person name="Aerts A."/>
            <person name="Benoit I."/>
            <person name="Boyd A."/>
            <person name="Carlson A."/>
            <person name="Copeland A."/>
            <person name="Coutinho P.M."/>
            <person name="de Vries R.P."/>
            <person name="Ferreira P."/>
            <person name="Findley K."/>
            <person name="Foster B."/>
            <person name="Gaskell J."/>
            <person name="Glotzer D."/>
            <person name="Gorecki P."/>
            <person name="Heitman J."/>
            <person name="Hesse C."/>
            <person name="Hori C."/>
            <person name="Igarashi K."/>
            <person name="Jurgens J.A."/>
            <person name="Kallen N."/>
            <person name="Kersten P."/>
            <person name="Kohler A."/>
            <person name="Kuees U."/>
            <person name="Kumar T.K.A."/>
            <person name="Kuo A."/>
            <person name="LaButti K."/>
            <person name="Larrondo L.F."/>
            <person name="Lindquist E."/>
            <person name="Ling A."/>
            <person name="Lombard V."/>
            <person name="Lucas S."/>
            <person name="Lundell T."/>
            <person name="Martin R."/>
            <person name="McLaughlin D.J."/>
            <person name="Morgenstern I."/>
            <person name="Morin E."/>
            <person name="Murat C."/>
            <person name="Nagy L.G."/>
            <person name="Nolan M."/>
            <person name="Ohm R.A."/>
            <person name="Patyshakuliyeva A."/>
            <person name="Rokas A."/>
            <person name="Ruiz-Duenas F.J."/>
            <person name="Sabat G."/>
            <person name="Salamov A."/>
            <person name="Samejima M."/>
            <person name="Schmutz J."/>
            <person name="Slot J.C."/>
            <person name="St John F."/>
            <person name="Stenlid J."/>
            <person name="Sun H."/>
            <person name="Sun S."/>
            <person name="Syed K."/>
            <person name="Tsang A."/>
            <person name="Wiebenga A."/>
            <person name="Young D."/>
            <person name="Pisabarro A."/>
            <person name="Eastwood D.C."/>
            <person name="Martin F."/>
            <person name="Cullen D."/>
            <person name="Grigoriev I.V."/>
            <person name="Hibbett D.S."/>
        </authorList>
    </citation>
    <scope>NUCLEOTIDE SEQUENCE [LARGE SCALE GENOMIC DNA]</scope>
    <source>
        <strain evidence="2 3">MD-104</strain>
    </source>
</reference>
<name>A0A2H3J7I8_WOLCO</name>
<dbReference type="AlphaFoldDB" id="A0A2H3J7I8"/>